<dbReference type="Proteomes" id="UP000244755">
    <property type="component" value="Chromosome 1"/>
</dbReference>
<reference evidence="8 9" key="1">
    <citation type="submission" date="2018-04" db="EMBL/GenBank/DDBJ databases">
        <title>Methylobacterium sp. PR1016A genome.</title>
        <authorList>
            <person name="Park W."/>
        </authorList>
    </citation>
    <scope>NUCLEOTIDE SEQUENCE [LARGE SCALE GENOMIC DNA]</scope>
    <source>
        <strain evidence="8 9">PR1016A</strain>
    </source>
</reference>
<keyword evidence="4 6" id="KW-1133">Transmembrane helix</keyword>
<comment type="subcellular location">
    <subcellularLocation>
        <location evidence="1">Cell membrane</location>
        <topology evidence="1">Multi-pass membrane protein</topology>
    </subcellularLocation>
</comment>
<dbReference type="InterPro" id="IPR011701">
    <property type="entry name" value="MFS"/>
</dbReference>
<dbReference type="Pfam" id="PF07690">
    <property type="entry name" value="MFS_1"/>
    <property type="match status" value="1"/>
</dbReference>
<evidence type="ECO:0000256" key="4">
    <source>
        <dbReference type="ARBA" id="ARBA00022989"/>
    </source>
</evidence>
<gene>
    <name evidence="8" type="ORF">DA075_23555</name>
</gene>
<name>A0A2R4WPP3_9HYPH</name>
<organism evidence="8 9">
    <name type="scientific">Methylobacterium currus</name>
    <dbReference type="NCBI Taxonomy" id="2051553"/>
    <lineage>
        <taxon>Bacteria</taxon>
        <taxon>Pseudomonadati</taxon>
        <taxon>Pseudomonadota</taxon>
        <taxon>Alphaproteobacteria</taxon>
        <taxon>Hyphomicrobiales</taxon>
        <taxon>Methylobacteriaceae</taxon>
        <taxon>Methylobacterium</taxon>
    </lineage>
</organism>
<keyword evidence="9" id="KW-1185">Reference proteome</keyword>
<dbReference type="KEGG" id="mee:DA075_23555"/>
<accession>A0A2R4WPP3</accession>
<dbReference type="InterPro" id="IPR050189">
    <property type="entry name" value="MFS_Efflux_Transporters"/>
</dbReference>
<dbReference type="PROSITE" id="PS50850">
    <property type="entry name" value="MFS"/>
    <property type="match status" value="1"/>
</dbReference>
<dbReference type="InterPro" id="IPR020846">
    <property type="entry name" value="MFS_dom"/>
</dbReference>
<evidence type="ECO:0000259" key="7">
    <source>
        <dbReference type="PROSITE" id="PS50850"/>
    </source>
</evidence>
<feature type="transmembrane region" description="Helical" evidence="6">
    <location>
        <begin position="36"/>
        <end position="54"/>
    </location>
</feature>
<feature type="domain" description="Major facilitator superfamily (MFS) profile" evidence="7">
    <location>
        <begin position="1"/>
        <end position="287"/>
    </location>
</feature>
<keyword evidence="3 6" id="KW-0812">Transmembrane</keyword>
<evidence type="ECO:0000313" key="9">
    <source>
        <dbReference type="Proteomes" id="UP000244755"/>
    </source>
</evidence>
<dbReference type="InterPro" id="IPR036259">
    <property type="entry name" value="MFS_trans_sf"/>
</dbReference>
<protein>
    <submittedName>
        <fullName evidence="8">MFS transporter</fullName>
    </submittedName>
</protein>
<keyword evidence="2" id="KW-1003">Cell membrane</keyword>
<dbReference type="PANTHER" id="PTHR43124:SF10">
    <property type="entry name" value="PURINE EFFLUX PUMP PBUE"/>
    <property type="match status" value="1"/>
</dbReference>
<dbReference type="GO" id="GO:0022857">
    <property type="term" value="F:transmembrane transporter activity"/>
    <property type="evidence" value="ECO:0007669"/>
    <property type="project" value="InterPro"/>
</dbReference>
<evidence type="ECO:0000256" key="3">
    <source>
        <dbReference type="ARBA" id="ARBA00022692"/>
    </source>
</evidence>
<dbReference type="SUPFAM" id="SSF103473">
    <property type="entry name" value="MFS general substrate transporter"/>
    <property type="match status" value="1"/>
</dbReference>
<dbReference type="PANTHER" id="PTHR43124">
    <property type="entry name" value="PURINE EFFLUX PUMP PBUE"/>
    <property type="match status" value="1"/>
</dbReference>
<dbReference type="Gene3D" id="1.20.1250.20">
    <property type="entry name" value="MFS general substrate transporter like domains"/>
    <property type="match status" value="1"/>
</dbReference>
<evidence type="ECO:0000256" key="1">
    <source>
        <dbReference type="ARBA" id="ARBA00004651"/>
    </source>
</evidence>
<feature type="transmembrane region" description="Helical" evidence="6">
    <location>
        <begin position="6"/>
        <end position="29"/>
    </location>
</feature>
<evidence type="ECO:0000313" key="8">
    <source>
        <dbReference type="EMBL" id="AWB23503.1"/>
    </source>
</evidence>
<feature type="transmembrane region" description="Helical" evidence="6">
    <location>
        <begin position="108"/>
        <end position="130"/>
    </location>
</feature>
<keyword evidence="5 6" id="KW-0472">Membrane</keyword>
<sequence>MLMVGRIVAAMASAAYTPCASVSAAILAGPAHRGRALSVVMGGITVATIVGVPIGTWLGEAGGFRAAFWLVTALGVAALAGLALWLPELPAPPAVTLRERVRSLRLPQVPGTLIVTTLAMTAGFTVYTYIGPLLAETMHAEGRTLSLVLCAFGIAGTVGNGLSGWLADRWGATRTVAASLIVVIGILALFPSLATTLPGTLLGVAIWNSAGWLLLPAQQHRLLSTAPQVGQILVSLNASALYLGIGMAGLLGGWVIQIWNARALGPVAAWVAALALIVHVLNARDRR</sequence>
<dbReference type="CDD" id="cd17324">
    <property type="entry name" value="MFS_NepI_like"/>
    <property type="match status" value="1"/>
</dbReference>
<evidence type="ECO:0000256" key="2">
    <source>
        <dbReference type="ARBA" id="ARBA00022475"/>
    </source>
</evidence>
<feature type="transmembrane region" description="Helical" evidence="6">
    <location>
        <begin position="229"/>
        <end position="257"/>
    </location>
</feature>
<dbReference type="AlphaFoldDB" id="A0A2R4WPP3"/>
<dbReference type="OrthoDB" id="9810111at2"/>
<dbReference type="GO" id="GO:0005886">
    <property type="term" value="C:plasma membrane"/>
    <property type="evidence" value="ECO:0007669"/>
    <property type="project" value="UniProtKB-SubCell"/>
</dbReference>
<feature type="transmembrane region" description="Helical" evidence="6">
    <location>
        <begin position="175"/>
        <end position="194"/>
    </location>
</feature>
<dbReference type="EMBL" id="CP028843">
    <property type="protein sequence ID" value="AWB23503.1"/>
    <property type="molecule type" value="Genomic_DNA"/>
</dbReference>
<feature type="transmembrane region" description="Helical" evidence="6">
    <location>
        <begin position="66"/>
        <end position="87"/>
    </location>
</feature>
<feature type="transmembrane region" description="Helical" evidence="6">
    <location>
        <begin position="263"/>
        <end position="281"/>
    </location>
</feature>
<evidence type="ECO:0000256" key="5">
    <source>
        <dbReference type="ARBA" id="ARBA00023136"/>
    </source>
</evidence>
<proteinExistence type="predicted"/>
<evidence type="ECO:0000256" key="6">
    <source>
        <dbReference type="SAM" id="Phobius"/>
    </source>
</evidence>
<dbReference type="RefSeq" id="WP_099955288.1">
    <property type="nucleotide sequence ID" value="NZ_CP028843.1"/>
</dbReference>
<feature type="transmembrane region" description="Helical" evidence="6">
    <location>
        <begin position="142"/>
        <end position="163"/>
    </location>
</feature>